<evidence type="ECO:0000313" key="1">
    <source>
        <dbReference type="EMBL" id="QDT60606.1"/>
    </source>
</evidence>
<sequence>MQTDDLPKAPTPQQLEAFRFVAEWAWSNRIVPSEIHDAAAFALDRSSLAHGFYTPPNPTSIPSHATKGCQF</sequence>
<name>A0A517SWV1_9BACT</name>
<accession>A0A517SWV1</accession>
<dbReference type="Proteomes" id="UP000315003">
    <property type="component" value="Chromosome"/>
</dbReference>
<dbReference type="EMBL" id="CP036272">
    <property type="protein sequence ID" value="QDT60606.1"/>
    <property type="molecule type" value="Genomic_DNA"/>
</dbReference>
<organism evidence="1 2">
    <name type="scientific">Stieleria bergensis</name>
    <dbReference type="NCBI Taxonomy" id="2528025"/>
    <lineage>
        <taxon>Bacteria</taxon>
        <taxon>Pseudomonadati</taxon>
        <taxon>Planctomycetota</taxon>
        <taxon>Planctomycetia</taxon>
        <taxon>Pirellulales</taxon>
        <taxon>Pirellulaceae</taxon>
        <taxon>Stieleria</taxon>
    </lineage>
</organism>
<evidence type="ECO:0000313" key="2">
    <source>
        <dbReference type="Proteomes" id="UP000315003"/>
    </source>
</evidence>
<dbReference type="AlphaFoldDB" id="A0A517SWV1"/>
<keyword evidence="2" id="KW-1185">Reference proteome</keyword>
<protein>
    <submittedName>
        <fullName evidence="1">Uncharacterized protein</fullName>
    </submittedName>
</protein>
<reference evidence="1 2" key="1">
    <citation type="submission" date="2019-02" db="EMBL/GenBank/DDBJ databases">
        <title>Deep-cultivation of Planctomycetes and their phenomic and genomic characterization uncovers novel biology.</title>
        <authorList>
            <person name="Wiegand S."/>
            <person name="Jogler M."/>
            <person name="Boedeker C."/>
            <person name="Pinto D."/>
            <person name="Vollmers J."/>
            <person name="Rivas-Marin E."/>
            <person name="Kohn T."/>
            <person name="Peeters S.H."/>
            <person name="Heuer A."/>
            <person name="Rast P."/>
            <person name="Oberbeckmann S."/>
            <person name="Bunk B."/>
            <person name="Jeske O."/>
            <person name="Meyerdierks A."/>
            <person name="Storesund J.E."/>
            <person name="Kallscheuer N."/>
            <person name="Luecker S."/>
            <person name="Lage O.M."/>
            <person name="Pohl T."/>
            <person name="Merkel B.J."/>
            <person name="Hornburger P."/>
            <person name="Mueller R.-W."/>
            <person name="Bruemmer F."/>
            <person name="Labrenz M."/>
            <person name="Spormann A.M."/>
            <person name="Op den Camp H."/>
            <person name="Overmann J."/>
            <person name="Amann R."/>
            <person name="Jetten M.S.M."/>
            <person name="Mascher T."/>
            <person name="Medema M.H."/>
            <person name="Devos D.P."/>
            <person name="Kaster A.-K."/>
            <person name="Ovreas L."/>
            <person name="Rohde M."/>
            <person name="Galperin M.Y."/>
            <person name="Jogler C."/>
        </authorList>
    </citation>
    <scope>NUCLEOTIDE SEQUENCE [LARGE SCALE GENOMIC DNA]</scope>
    <source>
        <strain evidence="1 2">SV_7m_r</strain>
    </source>
</reference>
<proteinExistence type="predicted"/>
<gene>
    <name evidence="1" type="ORF">SV7mr_31300</name>
</gene>